<dbReference type="RefSeq" id="WP_145273291.1">
    <property type="nucleotide sequence ID" value="NZ_CP036272.1"/>
</dbReference>
<keyword evidence="4" id="KW-0328">Glycosyltransferase</keyword>
<dbReference type="Proteomes" id="UP000315003">
    <property type="component" value="Chromosome"/>
</dbReference>
<sequence>MKTIRPIFLSTYPPEQCGLATFTKDSADAVDRASGRPISSVIAIKKTHSLKHAEGRVAHVIENNQLGAYRRAASVVNDGPWNVVNLEHEFGLYPGLWGGGIMEFVRHCEVPIVSTLHTLPMLPDYEPFRLIRQIAAHSKAVVVMTETAAELLENLYGVPRESVQVIPHGVPPVPFDRDRSQRAKLGLSGRKAICTFGLINPGKGIESMIRAMPRIVASCPEAIYCIVGVTHPLVKKQTGEAYRERLIELAATLGVSGHVQFINEYLTLPDLISYLQSCDVFVTPYPGEDQIASGTMAYAMGCVGAVVSTPYLYAKEVLADGRGSLVPFSSDRDPNEGALADAVLQYLDDPNLLAETKGRAYRYAESMFWPRVGRRYLDLYSQVAGKQSPVRETKSPSTTSTVRQASSKQLAGNL</sequence>
<protein>
    <submittedName>
        <fullName evidence="4">GDP-mannose-dependent alpha-(1-6)-phosphatidylinositol monomannoside mannosyltransferase</fullName>
    </submittedName>
</protein>
<proteinExistence type="predicted"/>
<evidence type="ECO:0000313" key="5">
    <source>
        <dbReference type="Proteomes" id="UP000315003"/>
    </source>
</evidence>
<keyword evidence="5" id="KW-1185">Reference proteome</keyword>
<evidence type="ECO:0000256" key="1">
    <source>
        <dbReference type="SAM" id="MobiDB-lite"/>
    </source>
</evidence>
<dbReference type="Pfam" id="PF13439">
    <property type="entry name" value="Glyco_transf_4"/>
    <property type="match status" value="1"/>
</dbReference>
<name>A0A517SWJ2_9BACT</name>
<feature type="region of interest" description="Disordered" evidence="1">
    <location>
        <begin position="387"/>
        <end position="414"/>
    </location>
</feature>
<dbReference type="PANTHER" id="PTHR12526">
    <property type="entry name" value="GLYCOSYLTRANSFERASE"/>
    <property type="match status" value="1"/>
</dbReference>
<dbReference type="Gene3D" id="3.40.50.2000">
    <property type="entry name" value="Glycogen Phosphorylase B"/>
    <property type="match status" value="2"/>
</dbReference>
<gene>
    <name evidence="4" type="primary">pimB_2</name>
    <name evidence="4" type="ORF">SV7mr_30270</name>
</gene>
<dbReference type="GO" id="GO:0016757">
    <property type="term" value="F:glycosyltransferase activity"/>
    <property type="evidence" value="ECO:0007669"/>
    <property type="project" value="UniProtKB-KW"/>
</dbReference>
<dbReference type="SUPFAM" id="SSF53756">
    <property type="entry name" value="UDP-Glycosyltransferase/glycogen phosphorylase"/>
    <property type="match status" value="1"/>
</dbReference>
<evidence type="ECO:0000259" key="2">
    <source>
        <dbReference type="Pfam" id="PF00534"/>
    </source>
</evidence>
<accession>A0A517SWJ2</accession>
<feature type="domain" description="Glycosyltransferase subfamily 4-like N-terminal" evidence="3">
    <location>
        <begin position="104"/>
        <end position="171"/>
    </location>
</feature>
<organism evidence="4 5">
    <name type="scientific">Stieleria bergensis</name>
    <dbReference type="NCBI Taxonomy" id="2528025"/>
    <lineage>
        <taxon>Bacteria</taxon>
        <taxon>Pseudomonadati</taxon>
        <taxon>Planctomycetota</taxon>
        <taxon>Planctomycetia</taxon>
        <taxon>Pirellulales</taxon>
        <taxon>Pirellulaceae</taxon>
        <taxon>Stieleria</taxon>
    </lineage>
</organism>
<keyword evidence="4" id="KW-0808">Transferase</keyword>
<feature type="compositionally biased region" description="Polar residues" evidence="1">
    <location>
        <begin position="395"/>
        <end position="414"/>
    </location>
</feature>
<evidence type="ECO:0000313" key="4">
    <source>
        <dbReference type="EMBL" id="QDT60504.1"/>
    </source>
</evidence>
<feature type="domain" description="Glycosyl transferase family 1" evidence="2">
    <location>
        <begin position="180"/>
        <end position="361"/>
    </location>
</feature>
<dbReference type="InterPro" id="IPR028098">
    <property type="entry name" value="Glyco_trans_4-like_N"/>
</dbReference>
<dbReference type="CDD" id="cd03822">
    <property type="entry name" value="GT4_mannosyltransferase-like"/>
    <property type="match status" value="1"/>
</dbReference>
<dbReference type="PANTHER" id="PTHR12526:SF572">
    <property type="entry name" value="BLL5144 PROTEIN"/>
    <property type="match status" value="1"/>
</dbReference>
<dbReference type="InterPro" id="IPR001296">
    <property type="entry name" value="Glyco_trans_1"/>
</dbReference>
<dbReference type="EMBL" id="CP036272">
    <property type="protein sequence ID" value="QDT60504.1"/>
    <property type="molecule type" value="Genomic_DNA"/>
</dbReference>
<dbReference type="OrthoDB" id="9765330at2"/>
<dbReference type="AlphaFoldDB" id="A0A517SWJ2"/>
<evidence type="ECO:0000259" key="3">
    <source>
        <dbReference type="Pfam" id="PF13439"/>
    </source>
</evidence>
<reference evidence="4 5" key="1">
    <citation type="submission" date="2019-02" db="EMBL/GenBank/DDBJ databases">
        <title>Deep-cultivation of Planctomycetes and their phenomic and genomic characterization uncovers novel biology.</title>
        <authorList>
            <person name="Wiegand S."/>
            <person name="Jogler M."/>
            <person name="Boedeker C."/>
            <person name="Pinto D."/>
            <person name="Vollmers J."/>
            <person name="Rivas-Marin E."/>
            <person name="Kohn T."/>
            <person name="Peeters S.H."/>
            <person name="Heuer A."/>
            <person name="Rast P."/>
            <person name="Oberbeckmann S."/>
            <person name="Bunk B."/>
            <person name="Jeske O."/>
            <person name="Meyerdierks A."/>
            <person name="Storesund J.E."/>
            <person name="Kallscheuer N."/>
            <person name="Luecker S."/>
            <person name="Lage O.M."/>
            <person name="Pohl T."/>
            <person name="Merkel B.J."/>
            <person name="Hornburger P."/>
            <person name="Mueller R.-W."/>
            <person name="Bruemmer F."/>
            <person name="Labrenz M."/>
            <person name="Spormann A.M."/>
            <person name="Op den Camp H."/>
            <person name="Overmann J."/>
            <person name="Amann R."/>
            <person name="Jetten M.S.M."/>
            <person name="Mascher T."/>
            <person name="Medema M.H."/>
            <person name="Devos D.P."/>
            <person name="Kaster A.-K."/>
            <person name="Ovreas L."/>
            <person name="Rohde M."/>
            <person name="Galperin M.Y."/>
            <person name="Jogler C."/>
        </authorList>
    </citation>
    <scope>NUCLEOTIDE SEQUENCE [LARGE SCALE GENOMIC DNA]</scope>
    <source>
        <strain evidence="4 5">SV_7m_r</strain>
    </source>
</reference>
<dbReference type="Pfam" id="PF00534">
    <property type="entry name" value="Glycos_transf_1"/>
    <property type="match status" value="1"/>
</dbReference>